<dbReference type="Gene3D" id="2.130.10.10">
    <property type="entry name" value="YVTN repeat-like/Quinoprotein amine dehydrogenase"/>
    <property type="match status" value="1"/>
</dbReference>
<dbReference type="GO" id="GO:0005737">
    <property type="term" value="C:cytoplasm"/>
    <property type="evidence" value="ECO:0007669"/>
    <property type="project" value="TreeGrafter"/>
</dbReference>
<feature type="region of interest" description="Disordered" evidence="4">
    <location>
        <begin position="1"/>
        <end position="52"/>
    </location>
</feature>
<gene>
    <name evidence="5" type="primary">dcaf8</name>
    <name evidence="5" type="ORF">CDAR_529621</name>
</gene>
<dbReference type="InterPro" id="IPR015943">
    <property type="entry name" value="WD40/YVTN_repeat-like_dom_sf"/>
</dbReference>
<feature type="compositionally biased region" description="Basic and acidic residues" evidence="4">
    <location>
        <begin position="146"/>
        <end position="156"/>
    </location>
</feature>
<feature type="compositionally biased region" description="Polar residues" evidence="4">
    <location>
        <begin position="599"/>
        <end position="608"/>
    </location>
</feature>
<dbReference type="InterPro" id="IPR036322">
    <property type="entry name" value="WD40_repeat_dom_sf"/>
</dbReference>
<evidence type="ECO:0000313" key="5">
    <source>
        <dbReference type="EMBL" id="GIY28798.1"/>
    </source>
</evidence>
<dbReference type="GO" id="GO:0080008">
    <property type="term" value="C:Cul4-RING E3 ubiquitin ligase complex"/>
    <property type="evidence" value="ECO:0007669"/>
    <property type="project" value="TreeGrafter"/>
</dbReference>
<dbReference type="SUPFAM" id="SSF50978">
    <property type="entry name" value="WD40 repeat-like"/>
    <property type="match status" value="1"/>
</dbReference>
<evidence type="ECO:0000256" key="3">
    <source>
        <dbReference type="PROSITE-ProRule" id="PRU00221"/>
    </source>
</evidence>
<accession>A0AAV4S3Q1</accession>
<dbReference type="AlphaFoldDB" id="A0AAV4S3Q1"/>
<feature type="compositionally biased region" description="Polar residues" evidence="4">
    <location>
        <begin position="1"/>
        <end position="25"/>
    </location>
</feature>
<dbReference type="Pfam" id="PF00400">
    <property type="entry name" value="WD40"/>
    <property type="match status" value="3"/>
</dbReference>
<name>A0AAV4S3Q1_9ARAC</name>
<dbReference type="PROSITE" id="PS50294">
    <property type="entry name" value="WD_REPEATS_REGION"/>
    <property type="match status" value="1"/>
</dbReference>
<evidence type="ECO:0000256" key="1">
    <source>
        <dbReference type="ARBA" id="ARBA00022574"/>
    </source>
</evidence>
<evidence type="ECO:0000313" key="6">
    <source>
        <dbReference type="Proteomes" id="UP001054837"/>
    </source>
</evidence>
<feature type="compositionally biased region" description="Acidic residues" evidence="4">
    <location>
        <begin position="129"/>
        <end position="145"/>
    </location>
</feature>
<dbReference type="InterPro" id="IPR001680">
    <property type="entry name" value="WD40_rpt"/>
</dbReference>
<evidence type="ECO:0000256" key="4">
    <source>
        <dbReference type="SAM" id="MobiDB-lite"/>
    </source>
</evidence>
<feature type="region of interest" description="Disordered" evidence="4">
    <location>
        <begin position="101"/>
        <end position="169"/>
    </location>
</feature>
<dbReference type="SMART" id="SM00320">
    <property type="entry name" value="WD40"/>
    <property type="match status" value="7"/>
</dbReference>
<dbReference type="EMBL" id="BPLQ01007220">
    <property type="protein sequence ID" value="GIY28798.1"/>
    <property type="molecule type" value="Genomic_DNA"/>
</dbReference>
<sequence length="608" mass="68815">MESTSGSSKRSTNTDAQGSDDSGTNCEGDYSSGEPTGSGKRLKKDNSGINRLCENDISNDRIRRNTFLFQVNENSTTDEQERYIENSENLDLYDIDDVHEESTRGAENTGNIPCGLSKQFRRIPPNIDDSSDEDSDDNEEDEEEDEKVKPKSEGPKNYDPTPNTPKPKHNWIALKAITTRQYGFSSKYSPDLFRYNCYGALHMVERLELMYKMKKHEGCVNALNFNTSGTRLVSGSDDLRIIVWDWTISEPVLKFGSGHESNVFQAKFLPLCNDNFIVTCARDGQVRLADISSQGICKGTRKLAHHKASAHKLALQMDSPHYFLTCGEDAAVFGIDLRQEKHNKLLICKSKEKKVPLYTIFINPQKSHEFAVAGKNQYVKIYDSRYADQPVKEFCPAHLVDDNKVNVTSLVYNYNGQEILASYNDDDIYLFNANETDATKFVHRYRGHRNNHTVKGVNYFGSRSDYIMSGSDCGCIFFWDKESEHIVKYMYGDEGGAVNCLEQHPTMPILATSGLDDDIKIWVPSCEDPPDLSNLRSHITQNMKERDDEHSSNYPDAFVDQTIWFLMQHLSRTRRRHDITGGSDENSSASSDDDMEITGVTSSQCNQS</sequence>
<comment type="caution">
    <text evidence="5">The sequence shown here is derived from an EMBL/GenBank/DDBJ whole genome shotgun (WGS) entry which is preliminary data.</text>
</comment>
<keyword evidence="6" id="KW-1185">Reference proteome</keyword>
<feature type="repeat" description="WD" evidence="3">
    <location>
        <begin position="213"/>
        <end position="245"/>
    </location>
</feature>
<dbReference type="InterPro" id="IPR045151">
    <property type="entry name" value="DCAF8"/>
</dbReference>
<keyword evidence="2" id="KW-0677">Repeat</keyword>
<dbReference type="PANTHER" id="PTHR15574">
    <property type="entry name" value="WD REPEAT DOMAIN-CONTAINING FAMILY"/>
    <property type="match status" value="1"/>
</dbReference>
<dbReference type="PROSITE" id="PS50082">
    <property type="entry name" value="WD_REPEATS_2"/>
    <property type="match status" value="1"/>
</dbReference>
<evidence type="ECO:0000256" key="2">
    <source>
        <dbReference type="ARBA" id="ARBA00022737"/>
    </source>
</evidence>
<dbReference type="PANTHER" id="PTHR15574:SF21">
    <property type="entry name" value="DDB1- AND CUL4-ASSOCIATED FACTOR 8"/>
    <property type="match status" value="1"/>
</dbReference>
<protein>
    <submittedName>
        <fullName evidence="5">DDB1- and CUL4-associated factor 8</fullName>
    </submittedName>
</protein>
<feature type="region of interest" description="Disordered" evidence="4">
    <location>
        <begin position="576"/>
        <end position="608"/>
    </location>
</feature>
<keyword evidence="1 3" id="KW-0853">WD repeat</keyword>
<organism evidence="5 6">
    <name type="scientific">Caerostris darwini</name>
    <dbReference type="NCBI Taxonomy" id="1538125"/>
    <lineage>
        <taxon>Eukaryota</taxon>
        <taxon>Metazoa</taxon>
        <taxon>Ecdysozoa</taxon>
        <taxon>Arthropoda</taxon>
        <taxon>Chelicerata</taxon>
        <taxon>Arachnida</taxon>
        <taxon>Araneae</taxon>
        <taxon>Araneomorphae</taxon>
        <taxon>Entelegynae</taxon>
        <taxon>Araneoidea</taxon>
        <taxon>Araneidae</taxon>
        <taxon>Caerostris</taxon>
    </lineage>
</organism>
<dbReference type="Proteomes" id="UP001054837">
    <property type="component" value="Unassembled WGS sequence"/>
</dbReference>
<proteinExistence type="predicted"/>
<reference evidence="5 6" key="1">
    <citation type="submission" date="2021-06" db="EMBL/GenBank/DDBJ databases">
        <title>Caerostris darwini draft genome.</title>
        <authorList>
            <person name="Kono N."/>
            <person name="Arakawa K."/>
        </authorList>
    </citation>
    <scope>NUCLEOTIDE SEQUENCE [LARGE SCALE GENOMIC DNA]</scope>
</reference>